<evidence type="ECO:0000256" key="9">
    <source>
        <dbReference type="ARBA" id="ARBA00023136"/>
    </source>
</evidence>
<feature type="transmembrane region" description="Helical" evidence="10">
    <location>
        <begin position="427"/>
        <end position="445"/>
    </location>
</feature>
<dbReference type="Pfam" id="PF03155">
    <property type="entry name" value="Alg6_Alg8"/>
    <property type="match status" value="1"/>
</dbReference>
<feature type="transmembrane region" description="Helical" evidence="10">
    <location>
        <begin position="484"/>
        <end position="504"/>
    </location>
</feature>
<evidence type="ECO:0000256" key="2">
    <source>
        <dbReference type="ARBA" id="ARBA00004922"/>
    </source>
</evidence>
<feature type="transmembrane region" description="Helical" evidence="10">
    <location>
        <begin position="208"/>
        <end position="234"/>
    </location>
</feature>
<keyword evidence="4 10" id="KW-0328">Glycosyltransferase</keyword>
<feature type="transmembrane region" description="Helical" evidence="10">
    <location>
        <begin position="265"/>
        <end position="286"/>
    </location>
</feature>
<evidence type="ECO:0000256" key="1">
    <source>
        <dbReference type="ARBA" id="ARBA00004477"/>
    </source>
</evidence>
<sequence>MPTTPRHKKTKRVTRSISFSLPTLPFPLASFVHPLRSSASQWLIVPALLTVAFLFRWAVGLGPYSGMGAPPMHGDFEAQRHWIELTTHLPIKEWYWHDLEWWGLDYPPLTAYHSWLLGLIGNYINKTWFQLYDSRGMDDDQLKTFMRFTAILSEYLTYIPAIVIFARVYGKQAGLSAYDRAIALGAILLQPGLILVDHGHFQYNSVMLGFAFLALDCFITDHILWGSFFFVLSLCFKQMALYYAPVVFAYLLGLCVFPRLDIRRLFCLGLVVVGTFSIMLAPLVLFGGVEQIGQCLFRVFPFARGLWEDKVANFWCATNVVIKYKKVFTPETLQRASLAMTLVGILPTCIILFLNPQKRLLPLGLSTCAWSFFLFSFQVHEKSILLPLLPATLLLAGSLSGDTISWVTWMNNVAMFSMWPLLRRDGLALQYAVMMLFYAWLMGTFHNLPQDLPSKAVHLLSYAAILGLHLAEIVVGKLERYPDLWVVGNVVVCFGCYLLAWAWLQKRMWTESLRGKSKAE</sequence>
<comment type="similarity">
    <text evidence="3 10">Belongs to the ALG6/ALG8 glucosyltransferase family.</text>
</comment>
<proteinExistence type="inferred from homology"/>
<feature type="transmembrane region" description="Helical" evidence="10">
    <location>
        <begin position="145"/>
        <end position="165"/>
    </location>
</feature>
<organism evidence="11 12">
    <name type="scientific">Sphaerosporella brunnea</name>
    <dbReference type="NCBI Taxonomy" id="1250544"/>
    <lineage>
        <taxon>Eukaryota</taxon>
        <taxon>Fungi</taxon>
        <taxon>Dikarya</taxon>
        <taxon>Ascomycota</taxon>
        <taxon>Pezizomycotina</taxon>
        <taxon>Pezizomycetes</taxon>
        <taxon>Pezizales</taxon>
        <taxon>Pyronemataceae</taxon>
        <taxon>Sphaerosporella</taxon>
    </lineage>
</organism>
<dbReference type="FunCoup" id="A0A5J5EZW3">
    <property type="interactions" value="1021"/>
</dbReference>
<feature type="transmembrane region" description="Helical" evidence="10">
    <location>
        <begin position="336"/>
        <end position="354"/>
    </location>
</feature>
<evidence type="ECO:0000256" key="6">
    <source>
        <dbReference type="ARBA" id="ARBA00022692"/>
    </source>
</evidence>
<dbReference type="EC" id="2.4.1.-" evidence="10"/>
<keyword evidence="9 10" id="KW-0472">Membrane</keyword>
<evidence type="ECO:0000256" key="5">
    <source>
        <dbReference type="ARBA" id="ARBA00022679"/>
    </source>
</evidence>
<keyword evidence="8 10" id="KW-1133">Transmembrane helix</keyword>
<dbReference type="PANTHER" id="PTHR12413">
    <property type="entry name" value="DOLICHYL GLYCOSYLTRANSFERASE"/>
    <property type="match status" value="1"/>
</dbReference>
<dbReference type="InterPro" id="IPR004856">
    <property type="entry name" value="Glyco_trans_ALG6/ALG8"/>
</dbReference>
<dbReference type="Proteomes" id="UP000326924">
    <property type="component" value="Unassembled WGS sequence"/>
</dbReference>
<feature type="transmembrane region" description="Helical" evidence="10">
    <location>
        <begin position="384"/>
        <end position="407"/>
    </location>
</feature>
<protein>
    <recommendedName>
        <fullName evidence="10">Alpha-1,3-glucosyltransferase</fullName>
        <ecNumber evidence="10">2.4.1.-</ecNumber>
    </recommendedName>
</protein>
<dbReference type="PANTHER" id="PTHR12413:SF1">
    <property type="entry name" value="DOLICHYL PYROPHOSPHATE MAN9GLCNAC2 ALPHA-1,3-GLUCOSYLTRANSFERASE"/>
    <property type="match status" value="1"/>
</dbReference>
<evidence type="ECO:0000313" key="12">
    <source>
        <dbReference type="Proteomes" id="UP000326924"/>
    </source>
</evidence>
<dbReference type="GO" id="GO:0005789">
    <property type="term" value="C:endoplasmic reticulum membrane"/>
    <property type="evidence" value="ECO:0007669"/>
    <property type="project" value="UniProtKB-SubCell"/>
</dbReference>
<evidence type="ECO:0000256" key="10">
    <source>
        <dbReference type="RuleBase" id="RU363110"/>
    </source>
</evidence>
<name>A0A5J5EZW3_9PEZI</name>
<comment type="caution">
    <text evidence="11">The sequence shown here is derived from an EMBL/GenBank/DDBJ whole genome shotgun (WGS) entry which is preliminary data.</text>
</comment>
<dbReference type="UniPathway" id="UPA00378"/>
<keyword evidence="7 10" id="KW-0256">Endoplasmic reticulum</keyword>
<dbReference type="EMBL" id="VXIS01000062">
    <property type="protein sequence ID" value="KAA8909027.1"/>
    <property type="molecule type" value="Genomic_DNA"/>
</dbReference>
<dbReference type="OrthoDB" id="5589195at2759"/>
<keyword evidence="12" id="KW-1185">Reference proteome</keyword>
<evidence type="ECO:0000256" key="7">
    <source>
        <dbReference type="ARBA" id="ARBA00022824"/>
    </source>
</evidence>
<feature type="transmembrane region" description="Helical" evidence="10">
    <location>
        <begin position="39"/>
        <end position="59"/>
    </location>
</feature>
<feature type="transmembrane region" description="Helical" evidence="10">
    <location>
        <begin position="240"/>
        <end position="258"/>
    </location>
</feature>
<evidence type="ECO:0000256" key="4">
    <source>
        <dbReference type="ARBA" id="ARBA00022676"/>
    </source>
</evidence>
<evidence type="ECO:0000256" key="3">
    <source>
        <dbReference type="ARBA" id="ARBA00008715"/>
    </source>
</evidence>
<dbReference type="GO" id="GO:0042281">
    <property type="term" value="F:dolichyl pyrophosphate Man9GlcNAc2 alpha-1,3-glucosyltransferase activity"/>
    <property type="evidence" value="ECO:0007669"/>
    <property type="project" value="TreeGrafter"/>
</dbReference>
<evidence type="ECO:0000313" key="11">
    <source>
        <dbReference type="EMBL" id="KAA8909027.1"/>
    </source>
</evidence>
<reference evidence="11 12" key="1">
    <citation type="submission" date="2019-09" db="EMBL/GenBank/DDBJ databases">
        <title>Draft genome of the ectomycorrhizal ascomycete Sphaerosporella brunnea.</title>
        <authorList>
            <consortium name="DOE Joint Genome Institute"/>
            <person name="Benucci G.M."/>
            <person name="Marozzi G."/>
            <person name="Antonielli L."/>
            <person name="Sanchez S."/>
            <person name="Marco P."/>
            <person name="Wang X."/>
            <person name="Falini L.B."/>
            <person name="Barry K."/>
            <person name="Haridas S."/>
            <person name="Lipzen A."/>
            <person name="Labutti K."/>
            <person name="Grigoriev I.V."/>
            <person name="Murat C."/>
            <person name="Martin F."/>
            <person name="Albertini E."/>
            <person name="Donnini D."/>
            <person name="Bonito G."/>
        </authorList>
    </citation>
    <scope>NUCLEOTIDE SEQUENCE [LARGE SCALE GENOMIC DNA]</scope>
    <source>
        <strain evidence="11 12">Sb_GMNB300</strain>
    </source>
</reference>
<keyword evidence="5 10" id="KW-0808">Transferase</keyword>
<dbReference type="AlphaFoldDB" id="A0A5J5EZW3"/>
<feature type="transmembrane region" description="Helical" evidence="10">
    <location>
        <begin position="177"/>
        <end position="196"/>
    </location>
</feature>
<feature type="transmembrane region" description="Helical" evidence="10">
    <location>
        <begin position="457"/>
        <end position="478"/>
    </location>
</feature>
<gene>
    <name evidence="11" type="ORF">FN846DRAFT_943910</name>
</gene>
<keyword evidence="6 10" id="KW-0812">Transmembrane</keyword>
<comment type="subcellular location">
    <subcellularLocation>
        <location evidence="1 10">Endoplasmic reticulum membrane</location>
        <topology evidence="1 10">Multi-pass membrane protein</topology>
    </subcellularLocation>
</comment>
<dbReference type="InParanoid" id="A0A5J5EZW3"/>
<comment type="pathway">
    <text evidence="2 10">Protein modification; protein glycosylation.</text>
</comment>
<evidence type="ECO:0000256" key="8">
    <source>
        <dbReference type="ARBA" id="ARBA00022989"/>
    </source>
</evidence>
<feature type="transmembrane region" description="Helical" evidence="10">
    <location>
        <begin position="360"/>
        <end position="377"/>
    </location>
</feature>
<accession>A0A5J5EZW3</accession>